<dbReference type="HOGENOM" id="CLU_827064_0_0_1"/>
<sequence length="336" mass="36957">MSEEENETIDTIEEEMDIIEVDQELETTADEPLEELTKDPFIAKLASFPENPMDIATRQSASTINHDDASLAILQPKPRNKKKSSSVRNYEDRSIRKKAQNYFNVMEKGQFYTLKYARVEKVVITDQIYPLIHEIIQAEKTQVPKRFGDFVLDSEGRGLDGRRGRGGRGGSEDAAGRASGQSEHAAAHVSVRGRGGRGGLGRASGQSEHAVTSAMVHPTNLGTADIVLFGLPSPLDGIRNTVARMASAESEYRSSRGSMPDVIEEHSLVPTPDMDGLLPSGQTSINGRAKTDSYSAALGEDEENYSLSINNEVSSVEDNESCKCEERRRRRGGRRK</sequence>
<dbReference type="KEGG" id="dpx:DAPPUDRAFT_114198"/>
<accession>E9HHC5</accession>
<feature type="region of interest" description="Disordered" evidence="1">
    <location>
        <begin position="154"/>
        <end position="204"/>
    </location>
</feature>
<keyword evidence="3" id="KW-1185">Reference proteome</keyword>
<dbReference type="AlphaFoldDB" id="E9HHC5"/>
<dbReference type="InParanoid" id="E9HHC5"/>
<feature type="compositionally biased region" description="Polar residues" evidence="1">
    <location>
        <begin position="305"/>
        <end position="316"/>
    </location>
</feature>
<evidence type="ECO:0000256" key="1">
    <source>
        <dbReference type="SAM" id="MobiDB-lite"/>
    </source>
</evidence>
<reference evidence="2 3" key="1">
    <citation type="journal article" date="2011" name="Science">
        <title>The ecoresponsive genome of Daphnia pulex.</title>
        <authorList>
            <person name="Colbourne J.K."/>
            <person name="Pfrender M.E."/>
            <person name="Gilbert D."/>
            <person name="Thomas W.K."/>
            <person name="Tucker A."/>
            <person name="Oakley T.H."/>
            <person name="Tokishita S."/>
            <person name="Aerts A."/>
            <person name="Arnold G.J."/>
            <person name="Basu M.K."/>
            <person name="Bauer D.J."/>
            <person name="Caceres C.E."/>
            <person name="Carmel L."/>
            <person name="Casola C."/>
            <person name="Choi J.H."/>
            <person name="Detter J.C."/>
            <person name="Dong Q."/>
            <person name="Dusheyko S."/>
            <person name="Eads B.D."/>
            <person name="Frohlich T."/>
            <person name="Geiler-Samerotte K.A."/>
            <person name="Gerlach D."/>
            <person name="Hatcher P."/>
            <person name="Jogdeo S."/>
            <person name="Krijgsveld J."/>
            <person name="Kriventseva E.V."/>
            <person name="Kultz D."/>
            <person name="Laforsch C."/>
            <person name="Lindquist E."/>
            <person name="Lopez J."/>
            <person name="Manak J.R."/>
            <person name="Muller J."/>
            <person name="Pangilinan J."/>
            <person name="Patwardhan R.P."/>
            <person name="Pitluck S."/>
            <person name="Pritham E.J."/>
            <person name="Rechtsteiner A."/>
            <person name="Rho M."/>
            <person name="Rogozin I.B."/>
            <person name="Sakarya O."/>
            <person name="Salamov A."/>
            <person name="Schaack S."/>
            <person name="Shapiro H."/>
            <person name="Shiga Y."/>
            <person name="Skalitzky C."/>
            <person name="Smith Z."/>
            <person name="Souvorov A."/>
            <person name="Sung W."/>
            <person name="Tang Z."/>
            <person name="Tsuchiya D."/>
            <person name="Tu H."/>
            <person name="Vos H."/>
            <person name="Wang M."/>
            <person name="Wolf Y.I."/>
            <person name="Yamagata H."/>
            <person name="Yamada T."/>
            <person name="Ye Y."/>
            <person name="Shaw J.R."/>
            <person name="Andrews J."/>
            <person name="Crease T.J."/>
            <person name="Tang H."/>
            <person name="Lucas S.M."/>
            <person name="Robertson H.M."/>
            <person name="Bork P."/>
            <person name="Koonin E.V."/>
            <person name="Zdobnov E.M."/>
            <person name="Grigoriev I.V."/>
            <person name="Lynch M."/>
            <person name="Boore J.L."/>
        </authorList>
    </citation>
    <scope>NUCLEOTIDE SEQUENCE [LARGE SCALE GENOMIC DNA]</scope>
</reference>
<feature type="compositionally biased region" description="Basic and acidic residues" evidence="1">
    <location>
        <begin position="154"/>
        <end position="163"/>
    </location>
</feature>
<proteinExistence type="predicted"/>
<feature type="region of interest" description="Disordered" evidence="1">
    <location>
        <begin position="270"/>
        <end position="336"/>
    </location>
</feature>
<evidence type="ECO:0000313" key="3">
    <source>
        <dbReference type="Proteomes" id="UP000000305"/>
    </source>
</evidence>
<dbReference type="Proteomes" id="UP000000305">
    <property type="component" value="Unassembled WGS sequence"/>
</dbReference>
<organism evidence="2 3">
    <name type="scientific">Daphnia pulex</name>
    <name type="common">Water flea</name>
    <dbReference type="NCBI Taxonomy" id="6669"/>
    <lineage>
        <taxon>Eukaryota</taxon>
        <taxon>Metazoa</taxon>
        <taxon>Ecdysozoa</taxon>
        <taxon>Arthropoda</taxon>
        <taxon>Crustacea</taxon>
        <taxon>Branchiopoda</taxon>
        <taxon>Diplostraca</taxon>
        <taxon>Cladocera</taxon>
        <taxon>Anomopoda</taxon>
        <taxon>Daphniidae</taxon>
        <taxon>Daphnia</taxon>
    </lineage>
</organism>
<dbReference type="EMBL" id="GL732647">
    <property type="protein sequence ID" value="EFX68837.1"/>
    <property type="molecule type" value="Genomic_DNA"/>
</dbReference>
<name>E9HHC5_DAPPU</name>
<gene>
    <name evidence="2" type="ORF">DAPPUDRAFT_114198</name>
</gene>
<evidence type="ECO:0000313" key="2">
    <source>
        <dbReference type="EMBL" id="EFX68837.1"/>
    </source>
</evidence>
<protein>
    <submittedName>
        <fullName evidence="2">Uncharacterized protein</fullName>
    </submittedName>
</protein>